<organism evidence="1 2">
    <name type="scientific">Halobacillus mangrovi</name>
    <dbReference type="NCBI Taxonomy" id="402384"/>
    <lineage>
        <taxon>Bacteria</taxon>
        <taxon>Bacillati</taxon>
        <taxon>Bacillota</taxon>
        <taxon>Bacilli</taxon>
        <taxon>Bacillales</taxon>
        <taxon>Bacillaceae</taxon>
        <taxon>Halobacillus</taxon>
    </lineage>
</organism>
<dbReference type="RefSeq" id="WP_085029128.1">
    <property type="nucleotide sequence ID" value="NZ_CP020772.1"/>
</dbReference>
<protein>
    <submittedName>
        <fullName evidence="1">Uncharacterized protein</fullName>
    </submittedName>
</protein>
<evidence type="ECO:0000313" key="2">
    <source>
        <dbReference type="Proteomes" id="UP000192527"/>
    </source>
</evidence>
<dbReference type="EMBL" id="CP020772">
    <property type="protein sequence ID" value="ARI76650.1"/>
    <property type="molecule type" value="Genomic_DNA"/>
</dbReference>
<reference evidence="1 2" key="1">
    <citation type="submission" date="2017-04" db="EMBL/GenBank/DDBJ databases">
        <title>The whole genome sequencing and assembly of Halobacillus mangrovi strain.</title>
        <authorList>
            <person name="Lee S.-J."/>
            <person name="Park M.-K."/>
            <person name="Kim J.-Y."/>
            <person name="Lee Y.-J."/>
            <person name="Yi H."/>
            <person name="Bahn Y.-S."/>
            <person name="Kim J.F."/>
            <person name="Lee D.-W."/>
        </authorList>
    </citation>
    <scope>NUCLEOTIDE SEQUENCE [LARGE SCALE GENOMIC DNA]</scope>
    <source>
        <strain evidence="1 2">KTB 131</strain>
    </source>
</reference>
<gene>
    <name evidence="1" type="ORF">HM131_07265</name>
</gene>
<proteinExistence type="predicted"/>
<dbReference type="Proteomes" id="UP000192527">
    <property type="component" value="Chromosome"/>
</dbReference>
<sequence length="121" mass="14452">MKKVEQDRIVHQVVEEIYADYPYLWEKFGQNGKERTEEDNYHHLDHLYAAYEMNSSDFFIDYTNWLNNVLTSRGVGTYLIVDNFERLVRILEETTLTDEKEGTTMILYLQEALRHLPTLSK</sequence>
<accession>A0A1W5ZTL9</accession>
<keyword evidence="2" id="KW-1185">Reference proteome</keyword>
<evidence type="ECO:0000313" key="1">
    <source>
        <dbReference type="EMBL" id="ARI76650.1"/>
    </source>
</evidence>
<dbReference type="STRING" id="402384.HM131_07265"/>
<dbReference type="AlphaFoldDB" id="A0A1W5ZTL9"/>
<dbReference type="KEGG" id="hmn:HM131_07265"/>
<dbReference type="OrthoDB" id="2376384at2"/>
<name>A0A1W5ZTL9_9BACI</name>